<organism evidence="2 3">
    <name type="scientific">Inmirania thermothiophila</name>
    <dbReference type="NCBI Taxonomy" id="1750597"/>
    <lineage>
        <taxon>Bacteria</taxon>
        <taxon>Pseudomonadati</taxon>
        <taxon>Pseudomonadota</taxon>
        <taxon>Gammaproteobacteria</taxon>
        <taxon>Chromatiales</taxon>
        <taxon>Ectothiorhodospiraceae</taxon>
        <taxon>Inmirania</taxon>
    </lineage>
</organism>
<dbReference type="Gene3D" id="3.30.700.10">
    <property type="entry name" value="Glycoprotein, Type 4 Pilin"/>
    <property type="match status" value="1"/>
</dbReference>
<dbReference type="SUPFAM" id="SSF54523">
    <property type="entry name" value="Pili subunits"/>
    <property type="match status" value="1"/>
</dbReference>
<name>A0A3N1Y5V0_9GAMM</name>
<reference evidence="2 3" key="1">
    <citation type="submission" date="2018-11" db="EMBL/GenBank/DDBJ databases">
        <title>Genomic Encyclopedia of Type Strains, Phase IV (KMG-IV): sequencing the most valuable type-strain genomes for metagenomic binning, comparative biology and taxonomic classification.</title>
        <authorList>
            <person name="Goeker M."/>
        </authorList>
    </citation>
    <scope>NUCLEOTIDE SEQUENCE [LARGE SCALE GENOMIC DNA]</scope>
    <source>
        <strain evidence="2 3">DSM 100275</strain>
    </source>
</reference>
<dbReference type="EMBL" id="RJVI01000001">
    <property type="protein sequence ID" value="ROR34196.1"/>
    <property type="molecule type" value="Genomic_DNA"/>
</dbReference>
<dbReference type="PROSITE" id="PS00409">
    <property type="entry name" value="PROKAR_NTER_METHYL"/>
    <property type="match status" value="1"/>
</dbReference>
<dbReference type="InterPro" id="IPR045584">
    <property type="entry name" value="Pilin-like"/>
</dbReference>
<proteinExistence type="predicted"/>
<dbReference type="InterPro" id="IPR012902">
    <property type="entry name" value="N_methyl_site"/>
</dbReference>
<protein>
    <submittedName>
        <fullName evidence="2">MSHA biogenesis protein MshO</fullName>
    </submittedName>
</protein>
<evidence type="ECO:0000256" key="1">
    <source>
        <dbReference type="SAM" id="Phobius"/>
    </source>
</evidence>
<keyword evidence="1" id="KW-0812">Transmembrane</keyword>
<dbReference type="Proteomes" id="UP000276634">
    <property type="component" value="Unassembled WGS sequence"/>
</dbReference>
<evidence type="ECO:0000313" key="3">
    <source>
        <dbReference type="Proteomes" id="UP000276634"/>
    </source>
</evidence>
<comment type="caution">
    <text evidence="2">The sequence shown here is derived from an EMBL/GenBank/DDBJ whole genome shotgun (WGS) entry which is preliminary data.</text>
</comment>
<feature type="transmembrane region" description="Helical" evidence="1">
    <location>
        <begin position="12"/>
        <end position="34"/>
    </location>
</feature>
<keyword evidence="3" id="KW-1185">Reference proteome</keyword>
<keyword evidence="1" id="KW-1133">Transmembrane helix</keyword>
<gene>
    <name evidence="2" type="ORF">EDC57_0092</name>
</gene>
<dbReference type="RefSeq" id="WP_123399173.1">
    <property type="nucleotide sequence ID" value="NZ_RJVI01000001.1"/>
</dbReference>
<dbReference type="OrthoDB" id="9788802at2"/>
<keyword evidence="1" id="KW-0472">Membrane</keyword>
<dbReference type="Pfam" id="PF07963">
    <property type="entry name" value="N_methyl"/>
    <property type="match status" value="1"/>
</dbReference>
<accession>A0A3N1Y5V0</accession>
<dbReference type="NCBIfam" id="TIGR02532">
    <property type="entry name" value="IV_pilin_GFxxxE"/>
    <property type="match status" value="1"/>
</dbReference>
<dbReference type="AlphaFoldDB" id="A0A3N1Y5V0"/>
<evidence type="ECO:0000313" key="2">
    <source>
        <dbReference type="EMBL" id="ROR34196.1"/>
    </source>
</evidence>
<sequence length="273" mass="28466">MVRGRGFTLVELVAVMTIIGAIAAVAASFIPGAVTSYQAVSRRAELTAVAELALQRMARDLRAALPNSVRVTGGGTVLELVESVDAARYRDDPPPGSPDAVLDFTAPDDAFDVIGRLTRFAEIQVPGDAVVIYNLGVAGADAYAGDNRAALAGGTTDSHIALAAPTQFPRPSPRQRFFVVRGPVTYLCDPAAGTLTRYHGYGWHASQADVDTTAELAALGAGEARMAAGVTACSFTYQAGTSRRAALATLRISLAQGDESVTLLRQVHVVNAP</sequence>